<evidence type="ECO:0000259" key="1">
    <source>
        <dbReference type="Pfam" id="PF03372"/>
    </source>
</evidence>
<dbReference type="PANTHER" id="PTHR35218:SF9">
    <property type="entry name" value="ENDONUCLEASE_EXONUCLEASE_PHOSPHATASE DOMAIN-CONTAINING PROTEIN"/>
    <property type="match status" value="1"/>
</dbReference>
<evidence type="ECO:0000313" key="3">
    <source>
        <dbReference type="Proteomes" id="UP000265520"/>
    </source>
</evidence>
<keyword evidence="2" id="KW-0548">Nucleotidyltransferase</keyword>
<protein>
    <submittedName>
        <fullName evidence="2">RNA-directed DNA polymerase (Reverse transcriptase)</fullName>
    </submittedName>
</protein>
<keyword evidence="2" id="KW-0808">Transferase</keyword>
<reference evidence="2 3" key="1">
    <citation type="journal article" date="2018" name="Front. Plant Sci.">
        <title>Red Clover (Trifolium pratense) and Zigzag Clover (T. medium) - A Picture of Genomic Similarities and Differences.</title>
        <authorList>
            <person name="Dluhosova J."/>
            <person name="Istvanek J."/>
            <person name="Nedelnik J."/>
            <person name="Repkova J."/>
        </authorList>
    </citation>
    <scope>NUCLEOTIDE SEQUENCE [LARGE SCALE GENOMIC DNA]</scope>
    <source>
        <strain evidence="3">cv. 10/8</strain>
        <tissue evidence="2">Leaf</tissue>
    </source>
</reference>
<dbReference type="Proteomes" id="UP000265520">
    <property type="component" value="Unassembled WGS sequence"/>
</dbReference>
<dbReference type="InterPro" id="IPR005135">
    <property type="entry name" value="Endo/exonuclease/phosphatase"/>
</dbReference>
<comment type="caution">
    <text evidence="2">The sequence shown here is derived from an EMBL/GenBank/DDBJ whole genome shotgun (WGS) entry which is preliminary data.</text>
</comment>
<sequence>MEALFDTSFLSWNIRGAQNNNARRHLKELIRRYNPTFLAILETHVPFANLSTFWNNNGYTPVHIIEAQGHSGGIWLLRLTNSNIHPTVLFTNQYSITFTINRGNATTTCTSIYASPNSSLRPALWNYLSNISHSIAGPWMMIDSTLITTLSFSALEDFHLTGDPDRSVLRQLGLTIMSTWIWSLNLGTLPITMPSQP</sequence>
<dbReference type="InterPro" id="IPR036691">
    <property type="entry name" value="Endo/exonu/phosph_ase_sf"/>
</dbReference>
<proteinExistence type="predicted"/>
<gene>
    <name evidence="2" type="ORF">A2U01_0003045</name>
</gene>
<dbReference type="GO" id="GO:0003964">
    <property type="term" value="F:RNA-directed DNA polymerase activity"/>
    <property type="evidence" value="ECO:0007669"/>
    <property type="project" value="UniProtKB-KW"/>
</dbReference>
<dbReference type="SUPFAM" id="SSF56219">
    <property type="entry name" value="DNase I-like"/>
    <property type="match status" value="1"/>
</dbReference>
<organism evidence="2 3">
    <name type="scientific">Trifolium medium</name>
    <dbReference type="NCBI Taxonomy" id="97028"/>
    <lineage>
        <taxon>Eukaryota</taxon>
        <taxon>Viridiplantae</taxon>
        <taxon>Streptophyta</taxon>
        <taxon>Embryophyta</taxon>
        <taxon>Tracheophyta</taxon>
        <taxon>Spermatophyta</taxon>
        <taxon>Magnoliopsida</taxon>
        <taxon>eudicotyledons</taxon>
        <taxon>Gunneridae</taxon>
        <taxon>Pentapetalae</taxon>
        <taxon>rosids</taxon>
        <taxon>fabids</taxon>
        <taxon>Fabales</taxon>
        <taxon>Fabaceae</taxon>
        <taxon>Papilionoideae</taxon>
        <taxon>50 kb inversion clade</taxon>
        <taxon>NPAAA clade</taxon>
        <taxon>Hologalegina</taxon>
        <taxon>IRL clade</taxon>
        <taxon>Trifolieae</taxon>
        <taxon>Trifolium</taxon>
    </lineage>
</organism>
<keyword evidence="2" id="KW-0695">RNA-directed DNA polymerase</keyword>
<dbReference type="Pfam" id="PF03372">
    <property type="entry name" value="Exo_endo_phos"/>
    <property type="match status" value="1"/>
</dbReference>
<feature type="domain" description="Endonuclease/exonuclease/phosphatase" evidence="1">
    <location>
        <begin position="10"/>
        <end position="77"/>
    </location>
</feature>
<evidence type="ECO:0000313" key="2">
    <source>
        <dbReference type="EMBL" id="MCH82244.1"/>
    </source>
</evidence>
<dbReference type="AlphaFoldDB" id="A0A392M7S8"/>
<keyword evidence="3" id="KW-1185">Reference proteome</keyword>
<name>A0A392M7S8_9FABA</name>
<dbReference type="EMBL" id="LXQA010003404">
    <property type="protein sequence ID" value="MCH82244.1"/>
    <property type="molecule type" value="Genomic_DNA"/>
</dbReference>
<dbReference type="Gene3D" id="3.60.10.10">
    <property type="entry name" value="Endonuclease/exonuclease/phosphatase"/>
    <property type="match status" value="1"/>
</dbReference>
<dbReference type="PANTHER" id="PTHR35218">
    <property type="entry name" value="RNASE H DOMAIN-CONTAINING PROTEIN"/>
    <property type="match status" value="1"/>
</dbReference>
<accession>A0A392M7S8</accession>